<dbReference type="Proteomes" id="UP001606300">
    <property type="component" value="Unassembled WGS sequence"/>
</dbReference>
<dbReference type="EMBL" id="JBIGHY010000006">
    <property type="protein sequence ID" value="MFG6415530.1"/>
    <property type="molecule type" value="Genomic_DNA"/>
</dbReference>
<evidence type="ECO:0000313" key="2">
    <source>
        <dbReference type="Proteomes" id="UP001606300"/>
    </source>
</evidence>
<accession>A0ABW7EPV5</accession>
<sequence>MVSVVPVDPVPPAAVAAASMPAVAIAAMPASAALRVPSLDVSRMQRDIQLAISSDQPGKAGEAARHIQRCLALERDPERQRKSREEFIRRLPEAMASTMRNVQHQLDASCQAVDAASRAQLVPLLRRSLAEGDKGAAAGLVRALGKNFTLADEPGVVPALRRDAWDCDRTSQSVLSSLARRDPQLLTPNDIGALRDQQRLLLGQGLEAVRRQSEGDPKRQAAIEGMLATFNPPPEADPVEVARISAEIQSRCKADPAKAGGL</sequence>
<evidence type="ECO:0000313" key="1">
    <source>
        <dbReference type="EMBL" id="MFG6415530.1"/>
    </source>
</evidence>
<name>A0ABW7EPV5_9BURK</name>
<keyword evidence="2" id="KW-1185">Reference proteome</keyword>
<comment type="caution">
    <text evidence="1">The sequence shown here is derived from an EMBL/GenBank/DDBJ whole genome shotgun (WGS) entry which is preliminary data.</text>
</comment>
<organism evidence="1 2">
    <name type="scientific">Pelomonas dachongensis</name>
    <dbReference type="NCBI Taxonomy" id="3299029"/>
    <lineage>
        <taxon>Bacteria</taxon>
        <taxon>Pseudomonadati</taxon>
        <taxon>Pseudomonadota</taxon>
        <taxon>Betaproteobacteria</taxon>
        <taxon>Burkholderiales</taxon>
        <taxon>Sphaerotilaceae</taxon>
        <taxon>Roseateles</taxon>
    </lineage>
</organism>
<dbReference type="RefSeq" id="WP_394471601.1">
    <property type="nucleotide sequence ID" value="NZ_JBIGHY010000006.1"/>
</dbReference>
<gene>
    <name evidence="1" type="ORF">ACG02S_16670</name>
</gene>
<proteinExistence type="predicted"/>
<protein>
    <submittedName>
        <fullName evidence="1">Uncharacterized protein</fullName>
    </submittedName>
</protein>
<reference evidence="1 2" key="1">
    <citation type="submission" date="2024-09" db="EMBL/GenBank/DDBJ databases">
        <title>Novel species of the genus Pelomonas and Roseateles isolated from streams.</title>
        <authorList>
            <person name="Lu H."/>
        </authorList>
    </citation>
    <scope>NUCLEOTIDE SEQUENCE [LARGE SCALE GENOMIC DNA]</scope>
    <source>
        <strain evidence="1 2">DC23W</strain>
    </source>
</reference>